<dbReference type="EMBL" id="CAJVOS010000030">
    <property type="protein sequence ID" value="CAG8143532.1"/>
    <property type="molecule type" value="Genomic_DNA"/>
</dbReference>
<dbReference type="AlphaFoldDB" id="A0A9W4MXG0"/>
<accession>A0A9W4MXG0</accession>
<proteinExistence type="predicted"/>
<comment type="caution">
    <text evidence="1">The sequence shown here is derived from an EMBL/GenBank/DDBJ whole genome shotgun (WGS) entry which is preliminary data.</text>
</comment>
<organism evidence="1 2">
    <name type="scientific">Penicillium olsonii</name>
    <dbReference type="NCBI Taxonomy" id="99116"/>
    <lineage>
        <taxon>Eukaryota</taxon>
        <taxon>Fungi</taxon>
        <taxon>Dikarya</taxon>
        <taxon>Ascomycota</taxon>
        <taxon>Pezizomycotina</taxon>
        <taxon>Eurotiomycetes</taxon>
        <taxon>Eurotiomycetidae</taxon>
        <taxon>Eurotiales</taxon>
        <taxon>Aspergillaceae</taxon>
        <taxon>Penicillium</taxon>
    </lineage>
</organism>
<evidence type="ECO:0000313" key="1">
    <source>
        <dbReference type="EMBL" id="CAG8143532.1"/>
    </source>
</evidence>
<sequence>MLTHVINVHSVTSSYDMICLSCLLSAMDVHTSRGPFTGMVCLTFVPSFLVSAPCLRPQIHGFGIPSFNLFLPCMGAQAPVQQLSHTASVLSSSSLPWWASALKQSMRSGQGKGGKQKRKEKKMSLFICVCFVGPHCVCVRFVSCLLSLVLGLSSLVSRLSSLVSRLWSSVSPLVFSLDSRLQSRLSSSVSPLVFSLASRLQSLVFVS</sequence>
<dbReference type="Proteomes" id="UP001153618">
    <property type="component" value="Unassembled WGS sequence"/>
</dbReference>
<reference evidence="1" key="1">
    <citation type="submission" date="2021-07" db="EMBL/GenBank/DDBJ databases">
        <authorList>
            <person name="Branca A.L. A."/>
        </authorList>
    </citation>
    <scope>NUCLEOTIDE SEQUENCE</scope>
</reference>
<keyword evidence="2" id="KW-1185">Reference proteome</keyword>
<name>A0A9W4MXG0_PENOL</name>
<gene>
    <name evidence="1" type="ORF">POLS_LOCUS5868</name>
</gene>
<protein>
    <submittedName>
        <fullName evidence="1">Uncharacterized protein</fullName>
    </submittedName>
</protein>
<evidence type="ECO:0000313" key="2">
    <source>
        <dbReference type="Proteomes" id="UP001153618"/>
    </source>
</evidence>